<comment type="caution">
    <text evidence="3">The sequence shown here is derived from an EMBL/GenBank/DDBJ whole genome shotgun (WGS) entry which is preliminary data.</text>
</comment>
<keyword evidence="4" id="KW-1185">Reference proteome</keyword>
<sequence length="174" mass="18865">MKKNLLKNLTMGLIAISPALLMGVSSLGTVTANADTWESSNPESGVKCMTIYGSSERIYDSRGVFTGRYLAVGTSWRLGKTISISGKYYFEVATNEYITGQPADYPYTPFDGTVRVTSSTTPAPIYTRDGARITGRALAPGSYWHTDREVNLAGVSYFRVATDEYVCVSDAAPV</sequence>
<proteinExistence type="predicted"/>
<feature type="domain" description="S-layer protein C-terminal" evidence="2">
    <location>
        <begin position="58"/>
        <end position="98"/>
    </location>
</feature>
<dbReference type="OrthoDB" id="2293169at2"/>
<evidence type="ECO:0000313" key="3">
    <source>
        <dbReference type="EMBL" id="KRK79281.1"/>
    </source>
</evidence>
<gene>
    <name evidence="3" type="ORF">FD03_GL001647</name>
</gene>
<feature type="chain" id="PRO_5006406614" description="S-layer protein C-terminal domain-containing protein" evidence="1">
    <location>
        <begin position="35"/>
        <end position="174"/>
    </location>
</feature>
<dbReference type="Pfam" id="PF03217">
    <property type="entry name" value="SlpA"/>
    <property type="match status" value="2"/>
</dbReference>
<organism evidence="3 4">
    <name type="scientific">Companilactobacillus nodensis DSM 19682 = JCM 14932 = NBRC 107160</name>
    <dbReference type="NCBI Taxonomy" id="1423775"/>
    <lineage>
        <taxon>Bacteria</taxon>
        <taxon>Bacillati</taxon>
        <taxon>Bacillota</taxon>
        <taxon>Bacilli</taxon>
        <taxon>Lactobacillales</taxon>
        <taxon>Lactobacillaceae</taxon>
        <taxon>Companilactobacillus</taxon>
    </lineage>
</organism>
<dbReference type="EMBL" id="AZDZ01000019">
    <property type="protein sequence ID" value="KRK79281.1"/>
    <property type="molecule type" value="Genomic_DNA"/>
</dbReference>
<feature type="signal peptide" evidence="1">
    <location>
        <begin position="1"/>
        <end position="34"/>
    </location>
</feature>
<feature type="domain" description="S-layer protein C-terminal" evidence="2">
    <location>
        <begin position="123"/>
        <end position="169"/>
    </location>
</feature>
<name>A0A0R1KFQ1_9LACO</name>
<protein>
    <recommendedName>
        <fullName evidence="2">S-layer protein C-terminal domain-containing protein</fullName>
    </recommendedName>
</protein>
<dbReference type="Proteomes" id="UP000051248">
    <property type="component" value="Unassembled WGS sequence"/>
</dbReference>
<dbReference type="PATRIC" id="fig|1423775.4.peg.1678"/>
<dbReference type="AlphaFoldDB" id="A0A0R1KFQ1"/>
<dbReference type="RefSeq" id="WP_025023175.1">
    <property type="nucleotide sequence ID" value="NZ_AZDZ01000019.1"/>
</dbReference>
<reference evidence="3 4" key="1">
    <citation type="journal article" date="2015" name="Genome Announc.">
        <title>Expanding the biotechnology potential of lactobacilli through comparative genomics of 213 strains and associated genera.</title>
        <authorList>
            <person name="Sun Z."/>
            <person name="Harris H.M."/>
            <person name="McCann A."/>
            <person name="Guo C."/>
            <person name="Argimon S."/>
            <person name="Zhang W."/>
            <person name="Yang X."/>
            <person name="Jeffery I.B."/>
            <person name="Cooney J.C."/>
            <person name="Kagawa T.F."/>
            <person name="Liu W."/>
            <person name="Song Y."/>
            <person name="Salvetti E."/>
            <person name="Wrobel A."/>
            <person name="Rasinkangas P."/>
            <person name="Parkhill J."/>
            <person name="Rea M.C."/>
            <person name="O'Sullivan O."/>
            <person name="Ritari J."/>
            <person name="Douillard F.P."/>
            <person name="Paul Ross R."/>
            <person name="Yang R."/>
            <person name="Briner A.E."/>
            <person name="Felis G.E."/>
            <person name="de Vos W.M."/>
            <person name="Barrangou R."/>
            <person name="Klaenhammer T.R."/>
            <person name="Caufield P.W."/>
            <person name="Cui Y."/>
            <person name="Zhang H."/>
            <person name="O'Toole P.W."/>
        </authorList>
    </citation>
    <scope>NUCLEOTIDE SEQUENCE [LARGE SCALE GENOMIC DNA]</scope>
    <source>
        <strain evidence="3 4">DSM 19682</strain>
    </source>
</reference>
<evidence type="ECO:0000256" key="1">
    <source>
        <dbReference type="SAM" id="SignalP"/>
    </source>
</evidence>
<evidence type="ECO:0000313" key="4">
    <source>
        <dbReference type="Proteomes" id="UP000051248"/>
    </source>
</evidence>
<evidence type="ECO:0000259" key="2">
    <source>
        <dbReference type="Pfam" id="PF03217"/>
    </source>
</evidence>
<keyword evidence="1" id="KW-0732">Signal</keyword>
<accession>A0A0R1KFQ1</accession>
<dbReference type="InterPro" id="IPR024968">
    <property type="entry name" value="SlpA_C_lactobacillus"/>
</dbReference>